<feature type="non-terminal residue" evidence="2">
    <location>
        <position position="1"/>
    </location>
</feature>
<proteinExistence type="predicted"/>
<evidence type="ECO:0000313" key="3">
    <source>
        <dbReference type="Proteomes" id="UP000747399"/>
    </source>
</evidence>
<accession>A0A8J4B2B7</accession>
<dbReference type="AlphaFoldDB" id="A0A8J4B2B7"/>
<dbReference type="EMBL" id="BNCO01000008">
    <property type="protein sequence ID" value="GIL50192.1"/>
    <property type="molecule type" value="Genomic_DNA"/>
</dbReference>
<keyword evidence="3" id="KW-1185">Reference proteome</keyword>
<evidence type="ECO:0000256" key="1">
    <source>
        <dbReference type="SAM" id="MobiDB-lite"/>
    </source>
</evidence>
<sequence length="151" mass="14659">AVTASARPAVACSGVTTTGPPESLFVSGGCVPGEALSSGVWLSSRCCCSTDARGGGGGGGAVCCCSGSGSSRSPCCCREALLRAPSPVSPPLPSPPPPPPGIHSPTKPPGDRGSATPTKSTACLAYGSSAPQSARGPSRPLIPPDCRARVT</sequence>
<protein>
    <submittedName>
        <fullName evidence="2">Uncharacterized protein</fullName>
    </submittedName>
</protein>
<organism evidence="2 3">
    <name type="scientific">Volvox africanus</name>
    <dbReference type="NCBI Taxonomy" id="51714"/>
    <lineage>
        <taxon>Eukaryota</taxon>
        <taxon>Viridiplantae</taxon>
        <taxon>Chlorophyta</taxon>
        <taxon>core chlorophytes</taxon>
        <taxon>Chlorophyceae</taxon>
        <taxon>CS clade</taxon>
        <taxon>Chlamydomonadales</taxon>
        <taxon>Volvocaceae</taxon>
        <taxon>Volvox</taxon>
    </lineage>
</organism>
<reference evidence="2" key="1">
    <citation type="journal article" date="2021" name="Proc. Natl. Acad. Sci. U.S.A.">
        <title>Three genomes in the algal genus Volvox reveal the fate of a haploid sex-determining region after a transition to homothallism.</title>
        <authorList>
            <person name="Yamamoto K."/>
            <person name="Hamaji T."/>
            <person name="Kawai-Toyooka H."/>
            <person name="Matsuzaki R."/>
            <person name="Takahashi F."/>
            <person name="Nishimura Y."/>
            <person name="Kawachi M."/>
            <person name="Noguchi H."/>
            <person name="Minakuchi Y."/>
            <person name="Umen J.G."/>
            <person name="Toyoda A."/>
            <person name="Nozaki H."/>
        </authorList>
    </citation>
    <scope>NUCLEOTIDE SEQUENCE</scope>
    <source>
        <strain evidence="2">NIES-3780</strain>
    </source>
</reference>
<gene>
    <name evidence="2" type="ORF">Vafri_6319</name>
</gene>
<evidence type="ECO:0000313" key="2">
    <source>
        <dbReference type="EMBL" id="GIL50192.1"/>
    </source>
</evidence>
<name>A0A8J4B2B7_9CHLO</name>
<feature type="region of interest" description="Disordered" evidence="1">
    <location>
        <begin position="87"/>
        <end position="151"/>
    </location>
</feature>
<feature type="compositionally biased region" description="Pro residues" evidence="1">
    <location>
        <begin position="87"/>
        <end position="108"/>
    </location>
</feature>
<comment type="caution">
    <text evidence="2">The sequence shown here is derived from an EMBL/GenBank/DDBJ whole genome shotgun (WGS) entry which is preliminary data.</text>
</comment>
<dbReference type="Proteomes" id="UP000747399">
    <property type="component" value="Unassembled WGS sequence"/>
</dbReference>